<organism evidence="1 2">
    <name type="scientific">Desmophyllum pertusum</name>
    <dbReference type="NCBI Taxonomy" id="174260"/>
    <lineage>
        <taxon>Eukaryota</taxon>
        <taxon>Metazoa</taxon>
        <taxon>Cnidaria</taxon>
        <taxon>Anthozoa</taxon>
        <taxon>Hexacorallia</taxon>
        <taxon>Scleractinia</taxon>
        <taxon>Caryophylliina</taxon>
        <taxon>Caryophylliidae</taxon>
        <taxon>Desmophyllum</taxon>
    </lineage>
</organism>
<dbReference type="Proteomes" id="UP001163046">
    <property type="component" value="Unassembled WGS sequence"/>
</dbReference>
<keyword evidence="2" id="KW-1185">Reference proteome</keyword>
<evidence type="ECO:0000313" key="1">
    <source>
        <dbReference type="EMBL" id="KAJ7325634.1"/>
    </source>
</evidence>
<protein>
    <submittedName>
        <fullName evidence="1">Uncharacterized protein</fullName>
    </submittedName>
</protein>
<evidence type="ECO:0000313" key="2">
    <source>
        <dbReference type="Proteomes" id="UP001163046"/>
    </source>
</evidence>
<reference evidence="1" key="1">
    <citation type="submission" date="2023-01" db="EMBL/GenBank/DDBJ databases">
        <title>Genome assembly of the deep-sea coral Lophelia pertusa.</title>
        <authorList>
            <person name="Herrera S."/>
            <person name="Cordes E."/>
        </authorList>
    </citation>
    <scope>NUCLEOTIDE SEQUENCE</scope>
    <source>
        <strain evidence="1">USNM1676648</strain>
        <tissue evidence="1">Polyp</tissue>
    </source>
</reference>
<proteinExistence type="predicted"/>
<gene>
    <name evidence="1" type="ORF">OS493_029497</name>
</gene>
<name>A0A9W9YAF1_9CNID</name>
<sequence length="167" mass="19219">MIEILTSIQDDFGYFDNLGYLRAQLQADHIQFQDVVANHAPDEIVFDTARIYDFTSSAGSKMREAMTIYLSNTLVGLQAEDLQKIREVFGCLFNYYAYKGYLDQVESHHHAVTLYLPAAIQMTVYFTIKATTRSRSMADSQRESRKEKQTLKECLHLFSSVIDSTYE</sequence>
<dbReference type="EMBL" id="MU827807">
    <property type="protein sequence ID" value="KAJ7325634.1"/>
    <property type="molecule type" value="Genomic_DNA"/>
</dbReference>
<comment type="caution">
    <text evidence="1">The sequence shown here is derived from an EMBL/GenBank/DDBJ whole genome shotgun (WGS) entry which is preliminary data.</text>
</comment>
<accession>A0A9W9YAF1</accession>
<dbReference type="AlphaFoldDB" id="A0A9W9YAF1"/>